<keyword evidence="3 5" id="KW-0687">Ribonucleoprotein</keyword>
<dbReference type="SUPFAM" id="SSF160369">
    <property type="entry name" value="Ribosomal protein L10-like"/>
    <property type="match status" value="1"/>
</dbReference>
<protein>
    <recommendedName>
        <fullName evidence="4 5">Large ribosomal subunit protein uL10</fullName>
    </recommendedName>
</protein>
<dbReference type="GO" id="GO:0070180">
    <property type="term" value="F:large ribosomal subunit rRNA binding"/>
    <property type="evidence" value="ECO:0007669"/>
    <property type="project" value="UniProtKB-UniRule"/>
</dbReference>
<evidence type="ECO:0000256" key="2">
    <source>
        <dbReference type="ARBA" id="ARBA00022980"/>
    </source>
</evidence>
<dbReference type="CDD" id="cd05797">
    <property type="entry name" value="Ribosomal_L10"/>
    <property type="match status" value="1"/>
</dbReference>
<dbReference type="GO" id="GO:1990904">
    <property type="term" value="C:ribonucleoprotein complex"/>
    <property type="evidence" value="ECO:0007669"/>
    <property type="project" value="UniProtKB-KW"/>
</dbReference>
<dbReference type="InterPro" id="IPR022973">
    <property type="entry name" value="Ribosomal_uL10_bac"/>
</dbReference>
<dbReference type="InterPro" id="IPR043141">
    <property type="entry name" value="Ribosomal_uL10-like_sf"/>
</dbReference>
<dbReference type="Pfam" id="PF00466">
    <property type="entry name" value="Ribosomal_L10"/>
    <property type="match status" value="1"/>
</dbReference>
<dbReference type="HAMAP" id="MF_00362">
    <property type="entry name" value="Ribosomal_uL10"/>
    <property type="match status" value="1"/>
</dbReference>
<dbReference type="EMBL" id="DVLF01000117">
    <property type="protein sequence ID" value="HIT50145.1"/>
    <property type="molecule type" value="Genomic_DNA"/>
</dbReference>
<comment type="caution">
    <text evidence="6">The sequence shown here is derived from an EMBL/GenBank/DDBJ whole genome shotgun (WGS) entry which is preliminary data.</text>
</comment>
<dbReference type="PANTHER" id="PTHR11560">
    <property type="entry name" value="39S RIBOSOMAL PROTEIN L10, MITOCHONDRIAL"/>
    <property type="match status" value="1"/>
</dbReference>
<evidence type="ECO:0000256" key="3">
    <source>
        <dbReference type="ARBA" id="ARBA00023274"/>
    </source>
</evidence>
<keyword evidence="5" id="KW-0694">RNA-binding</keyword>
<dbReference type="AlphaFoldDB" id="A0A9D1GRB4"/>
<gene>
    <name evidence="5" type="primary">rplJ</name>
    <name evidence="6" type="ORF">IAD46_03870</name>
</gene>
<evidence type="ECO:0000256" key="4">
    <source>
        <dbReference type="ARBA" id="ARBA00035202"/>
    </source>
</evidence>
<dbReference type="NCBIfam" id="NF000955">
    <property type="entry name" value="PRK00099.1-1"/>
    <property type="match status" value="1"/>
</dbReference>
<dbReference type="GO" id="GO:0005840">
    <property type="term" value="C:ribosome"/>
    <property type="evidence" value="ECO:0007669"/>
    <property type="project" value="UniProtKB-KW"/>
</dbReference>
<evidence type="ECO:0000256" key="1">
    <source>
        <dbReference type="ARBA" id="ARBA00008889"/>
    </source>
</evidence>
<proteinExistence type="inferred from homology"/>
<reference evidence="6" key="2">
    <citation type="journal article" date="2021" name="PeerJ">
        <title>Extensive microbial diversity within the chicken gut microbiome revealed by metagenomics and culture.</title>
        <authorList>
            <person name="Gilroy R."/>
            <person name="Ravi A."/>
            <person name="Getino M."/>
            <person name="Pursley I."/>
            <person name="Horton D.L."/>
            <person name="Alikhan N.F."/>
            <person name="Baker D."/>
            <person name="Gharbi K."/>
            <person name="Hall N."/>
            <person name="Watson M."/>
            <person name="Adriaenssens E.M."/>
            <person name="Foster-Nyarko E."/>
            <person name="Jarju S."/>
            <person name="Secka A."/>
            <person name="Antonio M."/>
            <person name="Oren A."/>
            <person name="Chaudhuri R.R."/>
            <person name="La Ragione R."/>
            <person name="Hildebrand F."/>
            <person name="Pallen M.J."/>
        </authorList>
    </citation>
    <scope>NUCLEOTIDE SEQUENCE</scope>
    <source>
        <strain evidence="6">ChiW17-6978</strain>
    </source>
</reference>
<comment type="function">
    <text evidence="5">Forms part of the ribosomal stalk, playing a central role in the interaction of the ribosome with GTP-bound translation factors.</text>
</comment>
<dbReference type="Proteomes" id="UP000886758">
    <property type="component" value="Unassembled WGS sequence"/>
</dbReference>
<keyword evidence="5" id="KW-0699">rRNA-binding</keyword>
<dbReference type="GO" id="GO:0006412">
    <property type="term" value="P:translation"/>
    <property type="evidence" value="ECO:0007669"/>
    <property type="project" value="UniProtKB-UniRule"/>
</dbReference>
<comment type="similarity">
    <text evidence="1 5">Belongs to the universal ribosomal protein uL10 family.</text>
</comment>
<keyword evidence="2 5" id="KW-0689">Ribosomal protein</keyword>
<accession>A0A9D1GRB4</accession>
<dbReference type="InterPro" id="IPR047865">
    <property type="entry name" value="Ribosomal_uL10_bac_type"/>
</dbReference>
<organism evidence="6 7">
    <name type="scientific">Candidatus Pelethenecus faecipullorum</name>
    <dbReference type="NCBI Taxonomy" id="2840900"/>
    <lineage>
        <taxon>Bacteria</taxon>
        <taxon>Bacillati</taxon>
        <taxon>Mycoplasmatota</taxon>
        <taxon>Mollicutes</taxon>
        <taxon>Candidatus Pelethenecus</taxon>
    </lineage>
</organism>
<comment type="subunit">
    <text evidence="5">Part of the ribosomal stalk of the 50S ribosomal subunit. The N-terminus interacts with L11 and the large rRNA to form the base of the stalk. The C-terminus forms an elongated spine to which L12 dimers bind in a sequential fashion forming a multimeric L10(L12)X complex.</text>
</comment>
<evidence type="ECO:0000313" key="6">
    <source>
        <dbReference type="EMBL" id="HIT50145.1"/>
    </source>
</evidence>
<evidence type="ECO:0000256" key="5">
    <source>
        <dbReference type="HAMAP-Rule" id="MF_00362"/>
    </source>
</evidence>
<sequence>MKESLLQKQNEVAQLAEKMKNSAAVVAFKYQGLTVEAFQQLRRNMRADGCEIAVIKNNISRRAAKECGYDLEDAFVGPVAIAFSKDDLVAPAKQLFKTAGQNDKIEVIKGVVDGDIYSFEQLKTLSMLPSYETLLTQLAAGMLGTVSQLAIGLNMLVEKGQEA</sequence>
<evidence type="ECO:0000313" key="7">
    <source>
        <dbReference type="Proteomes" id="UP000886758"/>
    </source>
</evidence>
<reference evidence="6" key="1">
    <citation type="submission" date="2020-10" db="EMBL/GenBank/DDBJ databases">
        <authorList>
            <person name="Gilroy R."/>
        </authorList>
    </citation>
    <scope>NUCLEOTIDE SEQUENCE</scope>
    <source>
        <strain evidence="6">ChiW17-6978</strain>
    </source>
</reference>
<name>A0A9D1GRB4_9MOLU</name>
<dbReference type="InterPro" id="IPR001790">
    <property type="entry name" value="Ribosomal_uL10"/>
</dbReference>
<dbReference type="Gene3D" id="3.30.70.1730">
    <property type="match status" value="1"/>
</dbReference>